<proteinExistence type="inferred from homology"/>
<gene>
    <name evidence="3" type="ORF">RC74_03315</name>
</gene>
<dbReference type="InterPro" id="IPR036188">
    <property type="entry name" value="FAD/NAD-bd_sf"/>
</dbReference>
<keyword evidence="4" id="KW-1185">Reference proteome</keyword>
<dbReference type="Gene3D" id="3.30.410.40">
    <property type="match status" value="1"/>
</dbReference>
<reference evidence="3 4" key="1">
    <citation type="submission" date="2016-02" db="EMBL/GenBank/DDBJ databases">
        <title>Complete genome sequence of Halocynthiibacter arcticus PAMC 20958t from arctic marine sediment.</title>
        <authorList>
            <person name="Lee Y.M."/>
            <person name="Baek K."/>
            <person name="Lee H.K."/>
            <person name="Shin S.C."/>
        </authorList>
    </citation>
    <scope>NUCLEOTIDE SEQUENCE [LARGE SCALE GENOMIC DNA]</scope>
    <source>
        <strain evidence="3">PAMC 20958</strain>
    </source>
</reference>
<evidence type="ECO:0000259" key="2">
    <source>
        <dbReference type="Pfam" id="PF05199"/>
    </source>
</evidence>
<dbReference type="Proteomes" id="UP000070371">
    <property type="component" value="Chromosome"/>
</dbReference>
<dbReference type="GO" id="GO:0016614">
    <property type="term" value="F:oxidoreductase activity, acting on CH-OH group of donors"/>
    <property type="evidence" value="ECO:0007669"/>
    <property type="project" value="InterPro"/>
</dbReference>
<dbReference type="Gene3D" id="3.50.50.60">
    <property type="entry name" value="FAD/NAD(P)-binding domain"/>
    <property type="match status" value="1"/>
</dbReference>
<accession>A0A126UWH5</accession>
<evidence type="ECO:0000313" key="3">
    <source>
        <dbReference type="EMBL" id="AML50422.1"/>
    </source>
</evidence>
<dbReference type="PANTHER" id="PTHR11552">
    <property type="entry name" value="GLUCOSE-METHANOL-CHOLINE GMC OXIDOREDUCTASE"/>
    <property type="match status" value="1"/>
</dbReference>
<dbReference type="EMBL" id="CP014327">
    <property type="protein sequence ID" value="AML50422.1"/>
    <property type="molecule type" value="Genomic_DNA"/>
</dbReference>
<comment type="similarity">
    <text evidence="1">Belongs to the GMC oxidoreductase family.</text>
</comment>
<dbReference type="PANTHER" id="PTHR11552:SF147">
    <property type="entry name" value="CHOLINE DEHYDROGENASE, MITOCHONDRIAL"/>
    <property type="match status" value="1"/>
</dbReference>
<feature type="domain" description="Glucose-methanol-choline oxidoreductase C-terminal" evidence="2">
    <location>
        <begin position="53"/>
        <end position="131"/>
    </location>
</feature>
<dbReference type="KEGG" id="hat:RC74_03315"/>
<dbReference type="GO" id="GO:0050660">
    <property type="term" value="F:flavin adenine dinucleotide binding"/>
    <property type="evidence" value="ECO:0007669"/>
    <property type="project" value="InterPro"/>
</dbReference>
<evidence type="ECO:0000256" key="1">
    <source>
        <dbReference type="ARBA" id="ARBA00010790"/>
    </source>
</evidence>
<dbReference type="InterPro" id="IPR012132">
    <property type="entry name" value="GMC_OxRdtase"/>
</dbReference>
<dbReference type="STRING" id="1579316.RC74_03315"/>
<dbReference type="SUPFAM" id="SSF51905">
    <property type="entry name" value="FAD/NAD(P)-binding domain"/>
    <property type="match status" value="1"/>
</dbReference>
<sequence length="143" mass="15848">MNTWFLSGYTEEARSLSVRKPSNYIKTGSAALMFDYVPFFRDTLLKLKFGTQDRMHAMIQNRDSIVDWAREAVWSGWHVSCSCKIGADNDPMAVLDPECRVRGVEGLRVVDASAMPSVIAANTNITTIAMAEKVADIILSTPS</sequence>
<name>A0A126UWH5_9RHOB</name>
<evidence type="ECO:0000313" key="4">
    <source>
        <dbReference type="Proteomes" id="UP000070371"/>
    </source>
</evidence>
<dbReference type="AlphaFoldDB" id="A0A126UWH5"/>
<protein>
    <recommendedName>
        <fullName evidence="2">Glucose-methanol-choline oxidoreductase C-terminal domain-containing protein</fullName>
    </recommendedName>
</protein>
<organism evidence="3 4">
    <name type="scientific">Falsihalocynthiibacter arcticus</name>
    <dbReference type="NCBI Taxonomy" id="1579316"/>
    <lineage>
        <taxon>Bacteria</taxon>
        <taxon>Pseudomonadati</taxon>
        <taxon>Pseudomonadota</taxon>
        <taxon>Alphaproteobacteria</taxon>
        <taxon>Rhodobacterales</taxon>
        <taxon>Roseobacteraceae</taxon>
        <taxon>Falsihalocynthiibacter</taxon>
    </lineage>
</organism>
<dbReference type="Pfam" id="PF05199">
    <property type="entry name" value="GMC_oxred_C"/>
    <property type="match status" value="1"/>
</dbReference>
<dbReference type="InterPro" id="IPR007867">
    <property type="entry name" value="GMC_OxRtase_C"/>
</dbReference>